<organism evidence="2 3">
    <name type="scientific">Anaerolinea thermophila</name>
    <dbReference type="NCBI Taxonomy" id="167964"/>
    <lineage>
        <taxon>Bacteria</taxon>
        <taxon>Bacillati</taxon>
        <taxon>Chloroflexota</taxon>
        <taxon>Anaerolineae</taxon>
        <taxon>Anaerolineales</taxon>
        <taxon>Anaerolineaceae</taxon>
        <taxon>Anaerolinea</taxon>
    </lineage>
</organism>
<dbReference type="GO" id="GO:0006284">
    <property type="term" value="P:base-excision repair"/>
    <property type="evidence" value="ECO:0007669"/>
    <property type="project" value="InterPro"/>
</dbReference>
<dbReference type="SMART" id="SM00478">
    <property type="entry name" value="ENDO3c"/>
    <property type="match status" value="1"/>
</dbReference>
<feature type="domain" description="HhH-GPD" evidence="1">
    <location>
        <begin position="43"/>
        <end position="201"/>
    </location>
</feature>
<accession>A0A101FXR9</accession>
<dbReference type="Gene3D" id="1.10.340.30">
    <property type="entry name" value="Hypothetical protein, domain 2"/>
    <property type="match status" value="1"/>
</dbReference>
<comment type="caution">
    <text evidence="2">The sequence shown here is derived from an EMBL/GenBank/DDBJ whole genome shotgun (WGS) entry which is preliminary data.</text>
</comment>
<dbReference type="GO" id="GO:0003824">
    <property type="term" value="F:catalytic activity"/>
    <property type="evidence" value="ECO:0007669"/>
    <property type="project" value="InterPro"/>
</dbReference>
<dbReference type="AlphaFoldDB" id="A0A101FXR9"/>
<reference evidence="2 3" key="1">
    <citation type="journal article" date="2015" name="MBio">
        <title>Genome-Resolved Metagenomic Analysis Reveals Roles for Candidate Phyla and Other Microbial Community Members in Biogeochemical Transformations in Oil Reservoirs.</title>
        <authorList>
            <person name="Hu P."/>
            <person name="Tom L."/>
            <person name="Singh A."/>
            <person name="Thomas B.C."/>
            <person name="Baker B.J."/>
            <person name="Piceno Y.M."/>
            <person name="Andersen G.L."/>
            <person name="Banfield J.F."/>
        </authorList>
    </citation>
    <scope>NUCLEOTIDE SEQUENCE [LARGE SCALE GENOMIC DNA]</scope>
    <source>
        <strain evidence="2">46_16</strain>
    </source>
</reference>
<evidence type="ECO:0000259" key="1">
    <source>
        <dbReference type="SMART" id="SM00478"/>
    </source>
</evidence>
<dbReference type="CDD" id="cd00056">
    <property type="entry name" value="ENDO3c"/>
    <property type="match status" value="1"/>
</dbReference>
<dbReference type="InterPro" id="IPR003265">
    <property type="entry name" value="HhH-GPD_domain"/>
</dbReference>
<dbReference type="Pfam" id="PF00730">
    <property type="entry name" value="HhH-GPD"/>
    <property type="match status" value="1"/>
</dbReference>
<dbReference type="PATRIC" id="fig|167964.4.peg.454"/>
<dbReference type="PANTHER" id="PTHR47203:SF1">
    <property type="entry name" value="HYPOTHETICAL BASE EXCISION DNA REPAIR PROTEIN (EUROFUNG)"/>
    <property type="match status" value="1"/>
</dbReference>
<sequence length="234" mass="26730">MFDANSKFDHTMIKIRQRLLDAFGMPEWRDPLPPVDELVSTILSQNTNDDNRDVAFNQLKMVFPDWETVAAADTEDVVDAVRTAGLANQKGPRIQGALKEIKAHNGGKIDLEFLREMPHEEARDWLMSIKGVGPKTAAIVLLFSMGIPAFPVDTHIYRVTGRIGVRPKKLNVEKTHVYLEDCIPEDAYYDLHLNLIRLGREVCGARKWHCYRCPIEDLCAFDKKNFEEDNSRAY</sequence>
<evidence type="ECO:0000313" key="3">
    <source>
        <dbReference type="Proteomes" id="UP000064249"/>
    </source>
</evidence>
<dbReference type="InterPro" id="IPR023170">
    <property type="entry name" value="HhH_base_excis_C"/>
</dbReference>
<dbReference type="Gene3D" id="1.10.1670.10">
    <property type="entry name" value="Helix-hairpin-Helix base-excision DNA repair enzymes (C-terminal)"/>
    <property type="match status" value="1"/>
</dbReference>
<protein>
    <submittedName>
        <fullName evidence="2">HhH-GPD family protein</fullName>
    </submittedName>
</protein>
<gene>
    <name evidence="2" type="ORF">XD73_0801</name>
</gene>
<dbReference type="Proteomes" id="UP000064249">
    <property type="component" value="Unassembled WGS sequence"/>
</dbReference>
<name>A0A101FXR9_9CHLR</name>
<proteinExistence type="predicted"/>
<dbReference type="PIRSF" id="PIRSF001435">
    <property type="entry name" value="Nth"/>
    <property type="match status" value="1"/>
</dbReference>
<dbReference type="InterPro" id="IPR011257">
    <property type="entry name" value="DNA_glycosylase"/>
</dbReference>
<dbReference type="PANTHER" id="PTHR47203">
    <property type="match status" value="1"/>
</dbReference>
<dbReference type="SUPFAM" id="SSF48150">
    <property type="entry name" value="DNA-glycosylase"/>
    <property type="match status" value="1"/>
</dbReference>
<dbReference type="EMBL" id="LGFU01000039">
    <property type="protein sequence ID" value="KUK46326.1"/>
    <property type="molecule type" value="Genomic_DNA"/>
</dbReference>
<evidence type="ECO:0000313" key="2">
    <source>
        <dbReference type="EMBL" id="KUK46326.1"/>
    </source>
</evidence>